<dbReference type="SUPFAM" id="SSF141868">
    <property type="entry name" value="EAL domain-like"/>
    <property type="match status" value="1"/>
</dbReference>
<proteinExistence type="predicted"/>
<dbReference type="Gene3D" id="3.20.20.450">
    <property type="entry name" value="EAL domain"/>
    <property type="match status" value="1"/>
</dbReference>
<dbReference type="PANTHER" id="PTHR33121">
    <property type="entry name" value="CYCLIC DI-GMP PHOSPHODIESTERASE PDEF"/>
    <property type="match status" value="1"/>
</dbReference>
<dbReference type="Pfam" id="PF00563">
    <property type="entry name" value="EAL"/>
    <property type="match status" value="1"/>
</dbReference>
<dbReference type="InterPro" id="IPR050706">
    <property type="entry name" value="Cyclic-di-GMP_PDE-like"/>
</dbReference>
<dbReference type="CDD" id="cd01949">
    <property type="entry name" value="GGDEF"/>
    <property type="match status" value="1"/>
</dbReference>
<reference evidence="4" key="1">
    <citation type="submission" date="2020-01" db="EMBL/GenBank/DDBJ databases">
        <authorList>
            <person name="Meier V. D."/>
            <person name="Meier V D."/>
        </authorList>
    </citation>
    <scope>NUCLEOTIDE SEQUENCE</scope>
    <source>
        <strain evidence="4">HLG_WM_MAG_02</strain>
    </source>
</reference>
<dbReference type="InterPro" id="IPR029787">
    <property type="entry name" value="Nucleotide_cyclase"/>
</dbReference>
<evidence type="ECO:0000259" key="3">
    <source>
        <dbReference type="PROSITE" id="PS50887"/>
    </source>
</evidence>
<organism evidence="4">
    <name type="scientific">uncultured Sulfurovum sp</name>
    <dbReference type="NCBI Taxonomy" id="269237"/>
    <lineage>
        <taxon>Bacteria</taxon>
        <taxon>Pseudomonadati</taxon>
        <taxon>Campylobacterota</taxon>
        <taxon>Epsilonproteobacteria</taxon>
        <taxon>Campylobacterales</taxon>
        <taxon>Sulfurovaceae</taxon>
        <taxon>Sulfurovum</taxon>
        <taxon>environmental samples</taxon>
    </lineage>
</organism>
<dbReference type="PANTHER" id="PTHR33121:SF79">
    <property type="entry name" value="CYCLIC DI-GMP PHOSPHODIESTERASE PDED-RELATED"/>
    <property type="match status" value="1"/>
</dbReference>
<sequence length="626" mass="73254">MLSKFSFFNNNRIYFYVIIAYVSLFYLLSLSYKNIEPFQVKVKNTLLNEAMALVDDTSNNILNSIVDKSLDFVSTNVQSKELRLENERILSLIKSTDINSMFVLYFLKDDYFFLLDTDKKEHSELDEVFIPENGKLFSQVIKEKKKKVFLQKEVDSLSFTLLKPIVQNNRTVALLVIDYTESRLISLLDISVKVLTYLFILTLTLIFIFIYYIIYTRYGKYKVYRNPQTNTLNRAYMVDNYEKIDFKKYYVALADIDFFNKINNRHGQINGDKVIISVIKIMAKHLGSQDKFIQYSGEEFLLLINRNSKSEKNLRDLLEEIRMSVSSATFTIEDDRFSISISMGVLLNTQIEKSLRDVIHKADTALYEAKHNGRDMISYYDISQPKRLYREKLREMIESDKLVCYYQPIRDLETKSLHHYEALLRIEDGDNIIFPDKILPDLEDSYLYTNLTKRVIEYNVNILRLDPKMIISINLSADDLVNDAILSILAQNADLAERLLIEILENKSIDYKKVELSIQKLKLFGYKICIDDFGSGYSNLNHLLKLSIDYLKIDGSIIKEITHDKRAYTIVKTFANFCRQNDIEVIAEFIDKQDVVDILKSFGVRYGQGWYFSKAVPYEDLDKDHK</sequence>
<feature type="transmembrane region" description="Helical" evidence="1">
    <location>
        <begin position="194"/>
        <end position="215"/>
    </location>
</feature>
<dbReference type="Gene3D" id="3.30.70.270">
    <property type="match status" value="1"/>
</dbReference>
<feature type="transmembrane region" description="Helical" evidence="1">
    <location>
        <begin position="13"/>
        <end position="32"/>
    </location>
</feature>
<feature type="domain" description="EAL" evidence="2">
    <location>
        <begin position="386"/>
        <end position="626"/>
    </location>
</feature>
<dbReference type="SUPFAM" id="SSF55073">
    <property type="entry name" value="Nucleotide cyclase"/>
    <property type="match status" value="1"/>
</dbReference>
<dbReference type="CDD" id="cd01948">
    <property type="entry name" value="EAL"/>
    <property type="match status" value="1"/>
</dbReference>
<dbReference type="PROSITE" id="PS50883">
    <property type="entry name" value="EAL"/>
    <property type="match status" value="1"/>
</dbReference>
<dbReference type="GO" id="GO:0071111">
    <property type="term" value="F:cyclic-guanylate-specific phosphodiesterase activity"/>
    <property type="evidence" value="ECO:0007669"/>
    <property type="project" value="InterPro"/>
</dbReference>
<dbReference type="AlphaFoldDB" id="A0A6S6TQX5"/>
<dbReference type="SMART" id="SM00052">
    <property type="entry name" value="EAL"/>
    <property type="match status" value="1"/>
</dbReference>
<dbReference type="SMART" id="SM00267">
    <property type="entry name" value="GGDEF"/>
    <property type="match status" value="1"/>
</dbReference>
<dbReference type="InterPro" id="IPR043128">
    <property type="entry name" value="Rev_trsase/Diguanyl_cyclase"/>
</dbReference>
<gene>
    <name evidence="4" type="ORF">HELGO_WM5377</name>
</gene>
<dbReference type="PROSITE" id="PS50887">
    <property type="entry name" value="GGDEF"/>
    <property type="match status" value="1"/>
</dbReference>
<keyword evidence="1" id="KW-0472">Membrane</keyword>
<dbReference type="NCBIfam" id="TIGR00254">
    <property type="entry name" value="GGDEF"/>
    <property type="match status" value="1"/>
</dbReference>
<keyword evidence="1" id="KW-1133">Transmembrane helix</keyword>
<name>A0A6S6TQX5_9BACT</name>
<evidence type="ECO:0000259" key="2">
    <source>
        <dbReference type="PROSITE" id="PS50883"/>
    </source>
</evidence>
<dbReference type="EMBL" id="CACVAZ010000117">
    <property type="protein sequence ID" value="CAA6818343.1"/>
    <property type="molecule type" value="Genomic_DNA"/>
</dbReference>
<accession>A0A6S6TQX5</accession>
<feature type="domain" description="GGDEF" evidence="3">
    <location>
        <begin position="247"/>
        <end position="382"/>
    </location>
</feature>
<keyword evidence="1" id="KW-0812">Transmembrane</keyword>
<evidence type="ECO:0000313" key="4">
    <source>
        <dbReference type="EMBL" id="CAA6818343.1"/>
    </source>
</evidence>
<protein>
    <submittedName>
        <fullName evidence="4">Uncharacterized protein</fullName>
    </submittedName>
</protein>
<dbReference type="Pfam" id="PF00990">
    <property type="entry name" value="GGDEF"/>
    <property type="match status" value="1"/>
</dbReference>
<dbReference type="InterPro" id="IPR000160">
    <property type="entry name" value="GGDEF_dom"/>
</dbReference>
<evidence type="ECO:0000256" key="1">
    <source>
        <dbReference type="SAM" id="Phobius"/>
    </source>
</evidence>
<dbReference type="InterPro" id="IPR035919">
    <property type="entry name" value="EAL_sf"/>
</dbReference>
<dbReference type="InterPro" id="IPR001633">
    <property type="entry name" value="EAL_dom"/>
</dbReference>